<evidence type="ECO:0000313" key="3">
    <source>
        <dbReference type="EMBL" id="PSU22731.1"/>
    </source>
</evidence>
<dbReference type="Gene3D" id="3.40.30.10">
    <property type="entry name" value="Glutaredoxin"/>
    <property type="match status" value="1"/>
</dbReference>
<evidence type="ECO:0000313" key="4">
    <source>
        <dbReference type="EMBL" id="PSU48470.1"/>
    </source>
</evidence>
<organism evidence="4 6">
    <name type="scientific">Photobacterium phosphoreum</name>
    <dbReference type="NCBI Taxonomy" id="659"/>
    <lineage>
        <taxon>Bacteria</taxon>
        <taxon>Pseudomonadati</taxon>
        <taxon>Pseudomonadota</taxon>
        <taxon>Gammaproteobacteria</taxon>
        <taxon>Vibrionales</taxon>
        <taxon>Vibrionaceae</taxon>
        <taxon>Photobacterium</taxon>
    </lineage>
</organism>
<protein>
    <submittedName>
        <fullName evidence="4">Glutathione S-transferase</fullName>
    </submittedName>
</protein>
<evidence type="ECO:0000313" key="5">
    <source>
        <dbReference type="Proteomes" id="UP000241405"/>
    </source>
</evidence>
<name>A0A2T3JHM7_PHOPO</name>
<dbReference type="EMBL" id="PYMO01000019">
    <property type="protein sequence ID" value="PSU22731.1"/>
    <property type="molecule type" value="Genomic_DNA"/>
</dbReference>
<dbReference type="Pfam" id="PF02798">
    <property type="entry name" value="GST_N"/>
    <property type="match status" value="1"/>
</dbReference>
<dbReference type="CDD" id="cd03188">
    <property type="entry name" value="GST_C_Beta"/>
    <property type="match status" value="1"/>
</dbReference>
<dbReference type="InterPro" id="IPR004045">
    <property type="entry name" value="Glutathione_S-Trfase_N"/>
</dbReference>
<keyword evidence="5" id="KW-1185">Reference proteome</keyword>
<dbReference type="GO" id="GO:0016740">
    <property type="term" value="F:transferase activity"/>
    <property type="evidence" value="ECO:0007669"/>
    <property type="project" value="UniProtKB-KW"/>
</dbReference>
<dbReference type="InterPro" id="IPR036249">
    <property type="entry name" value="Thioredoxin-like_sf"/>
</dbReference>
<proteinExistence type="predicted"/>
<dbReference type="AlphaFoldDB" id="A0A2T3JHM7"/>
<evidence type="ECO:0000259" key="2">
    <source>
        <dbReference type="PROSITE" id="PS50405"/>
    </source>
</evidence>
<reference evidence="5 6" key="1">
    <citation type="submission" date="2018-03" db="EMBL/GenBank/DDBJ databases">
        <title>Whole genome sequencing of Histamine producing bacteria.</title>
        <authorList>
            <person name="Butler K."/>
        </authorList>
    </citation>
    <scope>NUCLEOTIDE SEQUENCE [LARGE SCALE GENOMIC DNA]</scope>
    <source>
        <strain evidence="4 6">FS-6.1</strain>
        <strain evidence="3 5">FS-6.2</strain>
    </source>
</reference>
<feature type="domain" description="GST C-terminal" evidence="2">
    <location>
        <begin position="86"/>
        <end position="210"/>
    </location>
</feature>
<evidence type="ECO:0000313" key="6">
    <source>
        <dbReference type="Proteomes" id="UP000241618"/>
    </source>
</evidence>
<dbReference type="PROSITE" id="PS50404">
    <property type="entry name" value="GST_NTER"/>
    <property type="match status" value="1"/>
</dbReference>
<gene>
    <name evidence="4" type="ORF">C9J18_17245</name>
    <name evidence="3" type="ORF">CTM96_15760</name>
</gene>
<dbReference type="CDD" id="cd03057">
    <property type="entry name" value="GST_N_Beta"/>
    <property type="match status" value="1"/>
</dbReference>
<dbReference type="RefSeq" id="WP_107190875.1">
    <property type="nucleotide sequence ID" value="NZ_PYMN01000021.1"/>
</dbReference>
<keyword evidence="4" id="KW-0808">Transferase</keyword>
<dbReference type="Proteomes" id="UP000241405">
    <property type="component" value="Unassembled WGS sequence"/>
</dbReference>
<dbReference type="SFLD" id="SFLDS00019">
    <property type="entry name" value="Glutathione_Transferase_(cytos"/>
    <property type="match status" value="1"/>
</dbReference>
<feature type="domain" description="GST N-terminal" evidence="1">
    <location>
        <begin position="1"/>
        <end position="80"/>
    </location>
</feature>
<dbReference type="Gene3D" id="1.20.1050.10">
    <property type="match status" value="1"/>
</dbReference>
<dbReference type="EMBL" id="PYMP01000020">
    <property type="protein sequence ID" value="PSU48470.1"/>
    <property type="molecule type" value="Genomic_DNA"/>
</dbReference>
<dbReference type="InterPro" id="IPR040079">
    <property type="entry name" value="Glutathione_S-Trfase"/>
</dbReference>
<dbReference type="Proteomes" id="UP000241618">
    <property type="component" value="Unassembled WGS sequence"/>
</dbReference>
<comment type="caution">
    <text evidence="4">The sequence shown here is derived from an EMBL/GenBank/DDBJ whole genome shotgun (WGS) entry which is preliminary data.</text>
</comment>
<dbReference type="InterPro" id="IPR036282">
    <property type="entry name" value="Glutathione-S-Trfase_C_sf"/>
</dbReference>
<dbReference type="SFLD" id="SFLDG00358">
    <property type="entry name" value="Main_(cytGST)"/>
    <property type="match status" value="1"/>
</dbReference>
<evidence type="ECO:0000259" key="1">
    <source>
        <dbReference type="PROSITE" id="PS50404"/>
    </source>
</evidence>
<dbReference type="PROSITE" id="PS50405">
    <property type="entry name" value="GST_CTER"/>
    <property type="match status" value="1"/>
</dbReference>
<sequence length="225" mass="25736">MFKLYYYPNNASLAPHFLLHHLNADYELLLVDKQSNAQKSADYLKLNPAGRIPTLVVGEQPIFESSAICIHLCELHPQSNLMPAIGDPKRPLFYQWLAFLNNTLQAELMVRYYPHRHTNNEVTIPYIIAAQDARIAEALAIINNQLEHNQYLLGDTLTACDYFLFMLAQWSLPIARSPLTFENLAVYLKRLCDNSTIKAVCEIEEIDLAPFRNTTKDSHILAHQP</sequence>
<dbReference type="SUPFAM" id="SSF47616">
    <property type="entry name" value="GST C-terminal domain-like"/>
    <property type="match status" value="1"/>
</dbReference>
<dbReference type="SUPFAM" id="SSF52833">
    <property type="entry name" value="Thioredoxin-like"/>
    <property type="match status" value="1"/>
</dbReference>
<dbReference type="PANTHER" id="PTHR44051:SF21">
    <property type="entry name" value="GLUTATHIONE S-TRANSFERASE FAMILY PROTEIN"/>
    <property type="match status" value="1"/>
</dbReference>
<dbReference type="Pfam" id="PF13410">
    <property type="entry name" value="GST_C_2"/>
    <property type="match status" value="1"/>
</dbReference>
<dbReference type="SFLD" id="SFLDG01150">
    <property type="entry name" value="Main.1:_Beta-like"/>
    <property type="match status" value="1"/>
</dbReference>
<accession>A0A2T3JHM7</accession>
<dbReference type="PANTHER" id="PTHR44051">
    <property type="entry name" value="GLUTATHIONE S-TRANSFERASE-RELATED"/>
    <property type="match status" value="1"/>
</dbReference>
<dbReference type="InterPro" id="IPR010987">
    <property type="entry name" value="Glutathione-S-Trfase_C-like"/>
</dbReference>